<protein>
    <submittedName>
        <fullName evidence="1">Uncharacterized protein</fullName>
    </submittedName>
</protein>
<organism evidence="1 2">
    <name type="scientific">Neisseria flavescens NRL30031/H210</name>
    <dbReference type="NCBI Taxonomy" id="546264"/>
    <lineage>
        <taxon>Bacteria</taxon>
        <taxon>Pseudomonadati</taxon>
        <taxon>Pseudomonadota</taxon>
        <taxon>Betaproteobacteria</taxon>
        <taxon>Neisseriales</taxon>
        <taxon>Neisseriaceae</taxon>
        <taxon>Neisseria</taxon>
    </lineage>
</organism>
<evidence type="ECO:0000313" key="1">
    <source>
        <dbReference type="EMBL" id="EEG32443.1"/>
    </source>
</evidence>
<proteinExistence type="predicted"/>
<keyword evidence="2" id="KW-1185">Reference proteome</keyword>
<evidence type="ECO:0000313" key="2">
    <source>
        <dbReference type="Proteomes" id="UP000004457"/>
    </source>
</evidence>
<name>C0ER77_NEIFL</name>
<gene>
    <name evidence="1" type="ORF">NEIFLAOT_02477</name>
</gene>
<accession>C0ER77</accession>
<comment type="caution">
    <text evidence="1">The sequence shown here is derived from an EMBL/GenBank/DDBJ whole genome shotgun (WGS) entry which is preliminary data.</text>
</comment>
<dbReference type="EMBL" id="ACEN01000108">
    <property type="protein sequence ID" value="EEG32443.1"/>
    <property type="molecule type" value="Genomic_DNA"/>
</dbReference>
<dbReference type="AlphaFoldDB" id="C0ER77"/>
<dbReference type="Proteomes" id="UP000004457">
    <property type="component" value="Unassembled WGS sequence"/>
</dbReference>
<sequence length="51" mass="6116">MKVDYAHISKLLEYKTNIIGFFKIKRRKGNIVRCQKIVFKVMKYQYDTVGC</sequence>
<reference evidence="1 2" key="1">
    <citation type="submission" date="2009-01" db="EMBL/GenBank/DDBJ databases">
        <authorList>
            <person name="Fulton L."/>
            <person name="Clifton S."/>
            <person name="Chinwalla A.T."/>
            <person name="Mitreva M."/>
            <person name="Sodergren E."/>
            <person name="Weinstock G."/>
            <person name="Clifton S."/>
            <person name="Dooling D.J."/>
            <person name="Fulton B."/>
            <person name="Minx P."/>
            <person name="Pepin K.H."/>
            <person name="Johnson M."/>
            <person name="Bhonagiri V."/>
            <person name="Nash W.E."/>
            <person name="Mardis E.R."/>
            <person name="Wilson R.K."/>
        </authorList>
    </citation>
    <scope>NUCLEOTIDE SEQUENCE [LARGE SCALE GENOMIC DNA]</scope>
    <source>
        <strain evidence="1 2">NRL30031/H210</strain>
    </source>
</reference>